<dbReference type="SMART" id="SM00322">
    <property type="entry name" value="KH"/>
    <property type="match status" value="4"/>
</dbReference>
<dbReference type="GO" id="GO:0003723">
    <property type="term" value="F:RNA binding"/>
    <property type="evidence" value="ECO:0007669"/>
    <property type="project" value="UniProtKB-UniRule"/>
</dbReference>
<dbReference type="AlphaFoldDB" id="A0A9D4VEZ5"/>
<dbReference type="CDD" id="cd22460">
    <property type="entry name" value="KH-I_PEPPER_rpt2_like"/>
    <property type="match status" value="2"/>
</dbReference>
<evidence type="ECO:0000256" key="2">
    <source>
        <dbReference type="ARBA" id="ARBA00022692"/>
    </source>
</evidence>
<dbReference type="Pfam" id="PF00013">
    <property type="entry name" value="KH_1"/>
    <property type="match status" value="4"/>
</dbReference>
<evidence type="ECO:0000256" key="1">
    <source>
        <dbReference type="ARBA" id="ARBA00004141"/>
    </source>
</evidence>
<keyword evidence="4" id="KW-1133">Transmembrane helix</keyword>
<keyword evidence="6" id="KW-0694">RNA-binding</keyword>
<keyword evidence="3" id="KW-0677">Repeat</keyword>
<keyword evidence="5" id="KW-0472">Membrane</keyword>
<evidence type="ECO:0000256" key="5">
    <source>
        <dbReference type="ARBA" id="ARBA00023136"/>
    </source>
</evidence>
<dbReference type="GO" id="GO:0055085">
    <property type="term" value="P:transmembrane transport"/>
    <property type="evidence" value="ECO:0007669"/>
    <property type="project" value="InterPro"/>
</dbReference>
<dbReference type="Gene3D" id="3.30.310.210">
    <property type="match status" value="2"/>
</dbReference>
<evidence type="ECO:0000256" key="3">
    <source>
        <dbReference type="ARBA" id="ARBA00022737"/>
    </source>
</evidence>
<dbReference type="PANTHER" id="PTHR10288">
    <property type="entry name" value="KH DOMAIN CONTAINING RNA BINDING PROTEIN"/>
    <property type="match status" value="1"/>
</dbReference>
<dbReference type="PROSITE" id="PS50084">
    <property type="entry name" value="KH_TYPE_1"/>
    <property type="match status" value="4"/>
</dbReference>
<name>A0A9D4VEZ5_ADICA</name>
<evidence type="ECO:0000256" key="6">
    <source>
        <dbReference type="PROSITE-ProRule" id="PRU00117"/>
    </source>
</evidence>
<feature type="compositionally biased region" description="Basic and acidic residues" evidence="7">
    <location>
        <begin position="11"/>
        <end position="21"/>
    </location>
</feature>
<feature type="domain" description="K Homology" evidence="8">
    <location>
        <begin position="301"/>
        <end position="377"/>
    </location>
</feature>
<dbReference type="GO" id="GO:0016020">
    <property type="term" value="C:membrane"/>
    <property type="evidence" value="ECO:0007669"/>
    <property type="project" value="UniProtKB-SubCell"/>
</dbReference>
<dbReference type="Proteomes" id="UP000886520">
    <property type="component" value="Chromosome 1"/>
</dbReference>
<dbReference type="InterPro" id="IPR036612">
    <property type="entry name" value="KH_dom_type_1_sf"/>
</dbReference>
<dbReference type="OrthoDB" id="1937934at2759"/>
<keyword evidence="2" id="KW-0812">Transmembrane</keyword>
<evidence type="ECO:0000259" key="8">
    <source>
        <dbReference type="SMART" id="SM00322"/>
    </source>
</evidence>
<dbReference type="CDD" id="cd06261">
    <property type="entry name" value="TM_PBP2"/>
    <property type="match status" value="1"/>
</dbReference>
<feature type="domain" description="K Homology" evidence="8">
    <location>
        <begin position="387"/>
        <end position="462"/>
    </location>
</feature>
<feature type="domain" description="K Homology" evidence="8">
    <location>
        <begin position="39"/>
        <end position="119"/>
    </location>
</feature>
<dbReference type="EMBL" id="JABFUD020000001">
    <property type="protein sequence ID" value="KAI5084273.1"/>
    <property type="molecule type" value="Genomic_DNA"/>
</dbReference>
<comment type="caution">
    <text evidence="9">The sequence shown here is derived from an EMBL/GenBank/DDBJ whole genome shotgun (WGS) entry which is preliminary data.</text>
</comment>
<feature type="region of interest" description="Disordered" evidence="7">
    <location>
        <begin position="1"/>
        <end position="42"/>
    </location>
</feature>
<organism evidence="9 10">
    <name type="scientific">Adiantum capillus-veneris</name>
    <name type="common">Maidenhair fern</name>
    <dbReference type="NCBI Taxonomy" id="13818"/>
    <lineage>
        <taxon>Eukaryota</taxon>
        <taxon>Viridiplantae</taxon>
        <taxon>Streptophyta</taxon>
        <taxon>Embryophyta</taxon>
        <taxon>Tracheophyta</taxon>
        <taxon>Polypodiopsida</taxon>
        <taxon>Polypodiidae</taxon>
        <taxon>Polypodiales</taxon>
        <taxon>Pteridineae</taxon>
        <taxon>Pteridaceae</taxon>
        <taxon>Vittarioideae</taxon>
        <taxon>Adiantum</taxon>
    </lineage>
</organism>
<evidence type="ECO:0000256" key="4">
    <source>
        <dbReference type="ARBA" id="ARBA00022989"/>
    </source>
</evidence>
<gene>
    <name evidence="9" type="ORF">GOP47_0000442</name>
</gene>
<proteinExistence type="predicted"/>
<accession>A0A9D4VEZ5</accession>
<evidence type="ECO:0000256" key="7">
    <source>
        <dbReference type="SAM" id="MobiDB-lite"/>
    </source>
</evidence>
<dbReference type="SUPFAM" id="SSF54791">
    <property type="entry name" value="Eukaryotic type KH-domain (KH-domain type I)"/>
    <property type="match status" value="4"/>
</dbReference>
<evidence type="ECO:0000313" key="9">
    <source>
        <dbReference type="EMBL" id="KAI5084273.1"/>
    </source>
</evidence>
<reference evidence="9" key="1">
    <citation type="submission" date="2021-01" db="EMBL/GenBank/DDBJ databases">
        <title>Adiantum capillus-veneris genome.</title>
        <authorList>
            <person name="Fang Y."/>
            <person name="Liao Q."/>
        </authorList>
    </citation>
    <scope>NUCLEOTIDE SEQUENCE</scope>
    <source>
        <strain evidence="9">H3</strain>
        <tissue evidence="9">Leaf</tissue>
    </source>
</reference>
<sequence length="535" mass="57526">MEYGSAGKRLHQGDDGVERNGKQKKRSNRNEEPSSPLPEETEYRLLCPGEKVGSLIGKGGSIIKTLRQECKSKIKVEDLVPGSEERIVLISSASDQFGQGSQYVCAAQEALFKVYARITEPFNDDDEESAHIVVRLLVPKNHIGCILGKGGKIIEQMRKDIGAQIRILPKEQLPTCASETDELVQVVGDEPTVRRALFAISTRLHENVTGEHSQGGGYMAQGPGMAPMLAAGSVLYPSSGYLAPTGSFYGPSSAGGLGYSFPAYGGMYGDAGIRSLSSGLSEGPAISASGGYALADGASEEQFTVRILCPNSRIGSIIGKAGSVIKKMREETGAKIKVEEEVPDCDERIVRISSAEFGESPSQAIQAALGVYQRLVELQMDKERDNHSFVVRLLVPSNQIGCLLGKGGSIVTEMRRVTKANIRISPKDEPSKCAEEDDELVQIMGDQNVVYDALFQILSRLRSNLFKGQDTRDAGPTYGSSALPYSSSAYSGGAYPLTNVGSRYGYGSYELTRGGSSLPTLSGLGDVKESRRRQR</sequence>
<dbReference type="InterPro" id="IPR004088">
    <property type="entry name" value="KH_dom_type_1"/>
</dbReference>
<dbReference type="InterPro" id="IPR004087">
    <property type="entry name" value="KH_dom"/>
</dbReference>
<evidence type="ECO:0000313" key="10">
    <source>
        <dbReference type="Proteomes" id="UP000886520"/>
    </source>
</evidence>
<protein>
    <recommendedName>
        <fullName evidence="8">K Homology domain-containing protein</fullName>
    </recommendedName>
</protein>
<comment type="subcellular location">
    <subcellularLocation>
        <location evidence="1">Membrane</location>
        <topology evidence="1">Multi-pass membrane protein</topology>
    </subcellularLocation>
</comment>
<keyword evidence="10" id="KW-1185">Reference proteome</keyword>
<dbReference type="InterPro" id="IPR000515">
    <property type="entry name" value="MetI-like"/>
</dbReference>
<dbReference type="CDD" id="cd22459">
    <property type="entry name" value="KH-I_PEPPER_rpt1_like"/>
    <property type="match status" value="2"/>
</dbReference>
<feature type="domain" description="K Homology" evidence="8">
    <location>
        <begin position="130"/>
        <end position="205"/>
    </location>
</feature>